<dbReference type="EMBL" id="CAXDID020000272">
    <property type="protein sequence ID" value="CAL6068409.1"/>
    <property type="molecule type" value="Genomic_DNA"/>
</dbReference>
<evidence type="ECO:0000313" key="3">
    <source>
        <dbReference type="EMBL" id="CAL6068409.1"/>
    </source>
</evidence>
<proteinExistence type="predicted"/>
<dbReference type="EMBL" id="CATOUU010000763">
    <property type="protein sequence ID" value="CAI9946632.1"/>
    <property type="molecule type" value="Genomic_DNA"/>
</dbReference>
<accession>A0AA86Q682</accession>
<evidence type="ECO:0000313" key="5">
    <source>
        <dbReference type="Proteomes" id="UP001642409"/>
    </source>
</evidence>
<name>A0AA86Q682_9EUKA</name>
<dbReference type="EMBL" id="CAXDID020000272">
    <property type="protein sequence ID" value="CAL6068423.1"/>
    <property type="molecule type" value="Genomic_DNA"/>
</dbReference>
<evidence type="ECO:0000313" key="4">
    <source>
        <dbReference type="EMBL" id="CAL6068423.1"/>
    </source>
</evidence>
<reference evidence="2" key="1">
    <citation type="submission" date="2023-06" db="EMBL/GenBank/DDBJ databases">
        <authorList>
            <person name="Kurt Z."/>
        </authorList>
    </citation>
    <scope>NUCLEOTIDE SEQUENCE</scope>
</reference>
<organism evidence="2">
    <name type="scientific">Hexamita inflata</name>
    <dbReference type="NCBI Taxonomy" id="28002"/>
    <lineage>
        <taxon>Eukaryota</taxon>
        <taxon>Metamonada</taxon>
        <taxon>Diplomonadida</taxon>
        <taxon>Hexamitidae</taxon>
        <taxon>Hexamitinae</taxon>
        <taxon>Hexamita</taxon>
    </lineage>
</organism>
<gene>
    <name evidence="1" type="ORF">HINF_LOCUS34277</name>
    <name evidence="2" type="ORF">HINF_LOCUS34284</name>
    <name evidence="3" type="ORF">HINF_LOCUS53489</name>
    <name evidence="4" type="ORF">HINF_LOCUS53496</name>
</gene>
<evidence type="ECO:0000313" key="1">
    <source>
        <dbReference type="EMBL" id="CAI9946632.1"/>
    </source>
</evidence>
<comment type="caution">
    <text evidence="2">The sequence shown here is derived from an EMBL/GenBank/DDBJ whole genome shotgun (WGS) entry which is preliminary data.</text>
</comment>
<dbReference type="Proteomes" id="UP001642409">
    <property type="component" value="Unassembled WGS sequence"/>
</dbReference>
<sequence length="105" mass="12111">MQLRAVNSTTFIGLDNTMNIYFRKQNQSGNRSFGGYKQGGKYQCDELGSWVGAMIVRIVYQKTDRLKVQARYLKKQNQSLEMIIKVEENILLSNDGFCSVQRHVL</sequence>
<dbReference type="EMBL" id="CATOUU010000763">
    <property type="protein sequence ID" value="CAI9946639.1"/>
    <property type="molecule type" value="Genomic_DNA"/>
</dbReference>
<protein>
    <submittedName>
        <fullName evidence="3">Hypothetical_protein</fullName>
    </submittedName>
</protein>
<evidence type="ECO:0000313" key="2">
    <source>
        <dbReference type="EMBL" id="CAI9946639.1"/>
    </source>
</evidence>
<dbReference type="AlphaFoldDB" id="A0AA86Q682"/>
<reference evidence="3 5" key="2">
    <citation type="submission" date="2024-07" db="EMBL/GenBank/DDBJ databases">
        <authorList>
            <person name="Akdeniz Z."/>
        </authorList>
    </citation>
    <scope>NUCLEOTIDE SEQUENCE [LARGE SCALE GENOMIC DNA]</scope>
</reference>
<keyword evidence="5" id="KW-1185">Reference proteome</keyword>